<dbReference type="InterPro" id="IPR036719">
    <property type="entry name" value="Neuro-gated_channel_TM_sf"/>
</dbReference>
<dbReference type="Gene3D" id="1.20.58.390">
    <property type="entry name" value="Neurotransmitter-gated ion-channel transmembrane domain"/>
    <property type="match status" value="2"/>
</dbReference>
<protein>
    <recommendedName>
        <fullName evidence="20">Neurotransmitter-gated ion-channel ligand-binding domain-containing protein</fullName>
    </recommendedName>
</protein>
<dbReference type="CDD" id="cd19031">
    <property type="entry name" value="LGIC_ECD_nAChR_proto_alpha-like"/>
    <property type="match status" value="1"/>
</dbReference>
<dbReference type="GO" id="GO:0022848">
    <property type="term" value="F:acetylcholine-gated monoatomic cation-selective channel activity"/>
    <property type="evidence" value="ECO:0007669"/>
    <property type="project" value="InterPro"/>
</dbReference>
<evidence type="ECO:0000256" key="10">
    <source>
        <dbReference type="ARBA" id="ARBA00023180"/>
    </source>
</evidence>
<reference evidence="18" key="3">
    <citation type="submission" date="2015-06" db="UniProtKB">
        <authorList>
            <consortium name="EnsemblMetazoa"/>
        </authorList>
    </citation>
    <scope>IDENTIFICATION</scope>
</reference>
<evidence type="ECO:0000256" key="8">
    <source>
        <dbReference type="ARBA" id="ARBA00023157"/>
    </source>
</evidence>
<feature type="transmembrane region" description="Helical" evidence="14">
    <location>
        <begin position="290"/>
        <end position="308"/>
    </location>
</feature>
<proteinExistence type="inferred from homology"/>
<evidence type="ECO:0000259" key="16">
    <source>
        <dbReference type="Pfam" id="PF02932"/>
    </source>
</evidence>
<dbReference type="FunFam" id="1.20.58.390:FF:000043">
    <property type="entry name" value="AcetylCholine Receptor"/>
    <property type="match status" value="1"/>
</dbReference>
<feature type="chain" id="PRO_5008787571" description="Neurotransmitter-gated ion-channel ligand-binding domain-containing protein" evidence="14">
    <location>
        <begin position="25"/>
        <end position="554"/>
    </location>
</feature>
<sequence>MLPSNIPLFLVWIAAILVIERCYGNHDAKRLYDDLLLKSGYNKLNRPVLNYTEAVKVKFGLKLSALNDVDEKNEIMTTTMWLMIKWFDHGLKWNKEDYGGVERIYVPSTAIWLPDVVLYNNADGDYHITIMTKATLTYTGEVEWRPPAIYKSQCDIDVEYFPFDIQICRMIFLPWSHDGTKVDMSHVKRDLYARDPCNNTENPLIEKGIDMDEFIPSQEWDVLQVPAKRRINFYPCCSYPYPDIIFDITLRRKTLFYSANIVVPCVCITLLTLTGFYVPCDCSEKISISLTILLSLSMFQLLLFDLLPGTSLKVPLLGTYILFTLFVISTSIICAVMVLNIRSRTAVSGEVPAWARWLILDMMARLMCMPQPTQEQQDQEIEDQIDWTLANCDMANFSNPYKQKFRQRKSIIQETMRSYSNHGSYFPGMDVSSNFLGVENIAATDFCEACEQIKAQKFPPNMKRAIEGVGFIVNRQKKGDANEKVSWWFFVFHKRDDWVYLAIVIDRFLLWIYLSMSFVCTCAMLLNAPALYDTRPGLKPREQSSNNVPFIFPT</sequence>
<feature type="domain" description="Neurotransmitter-gated ion-channel transmembrane" evidence="16">
    <location>
        <begin position="261"/>
        <end position="524"/>
    </location>
</feature>
<evidence type="ECO:0000259" key="15">
    <source>
        <dbReference type="Pfam" id="PF02931"/>
    </source>
</evidence>
<dbReference type="SUPFAM" id="SSF90112">
    <property type="entry name" value="Neurotransmitter-gated ion-channel transmembrane pore"/>
    <property type="match status" value="1"/>
</dbReference>
<evidence type="ECO:0000256" key="13">
    <source>
        <dbReference type="ARBA" id="ARBA00034099"/>
    </source>
</evidence>
<keyword evidence="11" id="KW-1071">Ligand-gated ion channel</keyword>
<comment type="similarity">
    <text evidence="14">Belongs to the ligand-gated ion channel (TC 1.A.9) family.</text>
</comment>
<keyword evidence="6 14" id="KW-0406">Ion transport</keyword>
<dbReference type="InterPro" id="IPR018000">
    <property type="entry name" value="Neurotransmitter_ion_chnl_CS"/>
</dbReference>
<dbReference type="GO" id="GO:0045211">
    <property type="term" value="C:postsynaptic membrane"/>
    <property type="evidence" value="ECO:0007669"/>
    <property type="project" value="InterPro"/>
</dbReference>
<dbReference type="Pfam" id="PF02931">
    <property type="entry name" value="Neur_chan_LBD"/>
    <property type="match status" value="1"/>
</dbReference>
<dbReference type="InterPro" id="IPR006029">
    <property type="entry name" value="Neurotrans-gated_channel_TM"/>
</dbReference>
<keyword evidence="3 14" id="KW-0812">Transmembrane</keyword>
<organism evidence="17">
    <name type="scientific">Capitella teleta</name>
    <name type="common">Polychaete worm</name>
    <dbReference type="NCBI Taxonomy" id="283909"/>
    <lineage>
        <taxon>Eukaryota</taxon>
        <taxon>Metazoa</taxon>
        <taxon>Spiralia</taxon>
        <taxon>Lophotrochozoa</taxon>
        <taxon>Annelida</taxon>
        <taxon>Polychaeta</taxon>
        <taxon>Sedentaria</taxon>
        <taxon>Scolecida</taxon>
        <taxon>Capitellidae</taxon>
        <taxon>Capitella</taxon>
    </lineage>
</organism>
<dbReference type="PRINTS" id="PR00254">
    <property type="entry name" value="NICOTINICR"/>
</dbReference>
<dbReference type="HOGENOM" id="CLU_018074_1_0_1"/>
<dbReference type="Pfam" id="PF02932">
    <property type="entry name" value="Neur_chan_memb"/>
    <property type="match status" value="1"/>
</dbReference>
<keyword evidence="4 14" id="KW-1133">Transmembrane helix</keyword>
<keyword evidence="7 14" id="KW-0472">Membrane</keyword>
<dbReference type="InterPro" id="IPR038050">
    <property type="entry name" value="Neuro_actylchol_rec"/>
</dbReference>
<keyword evidence="1 14" id="KW-0813">Transport</keyword>
<dbReference type="CDD" id="cd19064">
    <property type="entry name" value="LGIC_TM_nAChR"/>
    <property type="match status" value="1"/>
</dbReference>
<evidence type="ECO:0000256" key="12">
    <source>
        <dbReference type="ARBA" id="ARBA00023303"/>
    </source>
</evidence>
<gene>
    <name evidence="17" type="ORF">CAPTEDRAFT_91948</name>
</gene>
<dbReference type="GO" id="GO:0004888">
    <property type="term" value="F:transmembrane signaling receptor activity"/>
    <property type="evidence" value="ECO:0007669"/>
    <property type="project" value="InterPro"/>
</dbReference>
<reference evidence="17 19" key="2">
    <citation type="journal article" date="2013" name="Nature">
        <title>Insights into bilaterian evolution from three spiralian genomes.</title>
        <authorList>
            <person name="Simakov O."/>
            <person name="Marletaz F."/>
            <person name="Cho S.J."/>
            <person name="Edsinger-Gonzales E."/>
            <person name="Havlak P."/>
            <person name="Hellsten U."/>
            <person name="Kuo D.H."/>
            <person name="Larsson T."/>
            <person name="Lv J."/>
            <person name="Arendt D."/>
            <person name="Savage R."/>
            <person name="Osoegawa K."/>
            <person name="de Jong P."/>
            <person name="Grimwood J."/>
            <person name="Chapman J.A."/>
            <person name="Shapiro H."/>
            <person name="Aerts A."/>
            <person name="Otillar R.P."/>
            <person name="Terry A.Y."/>
            <person name="Boore J.L."/>
            <person name="Grigoriev I.V."/>
            <person name="Lindberg D.R."/>
            <person name="Seaver E.C."/>
            <person name="Weisblat D.A."/>
            <person name="Putnam N.H."/>
            <person name="Rokhsar D.S."/>
        </authorList>
    </citation>
    <scope>NUCLEOTIDE SEQUENCE</scope>
    <source>
        <strain evidence="17 19">I ESC-2004</strain>
    </source>
</reference>
<evidence type="ECO:0000256" key="11">
    <source>
        <dbReference type="ARBA" id="ARBA00023286"/>
    </source>
</evidence>
<dbReference type="PANTHER" id="PTHR18945">
    <property type="entry name" value="NEUROTRANSMITTER GATED ION CHANNEL"/>
    <property type="match status" value="1"/>
</dbReference>
<dbReference type="InterPro" id="IPR006202">
    <property type="entry name" value="Neur_chan_lig-bd"/>
</dbReference>
<dbReference type="Proteomes" id="UP000014760">
    <property type="component" value="Unassembled WGS sequence"/>
</dbReference>
<keyword evidence="8" id="KW-1015">Disulfide bond</keyword>
<evidence type="ECO:0008006" key="20">
    <source>
        <dbReference type="Google" id="ProtNLM"/>
    </source>
</evidence>
<dbReference type="AlphaFoldDB" id="R7U142"/>
<evidence type="ECO:0000256" key="3">
    <source>
        <dbReference type="ARBA" id="ARBA00022692"/>
    </source>
</evidence>
<dbReference type="InterPro" id="IPR036734">
    <property type="entry name" value="Neur_chan_lig-bd_sf"/>
</dbReference>
<dbReference type="EMBL" id="KB306710">
    <property type="protein sequence ID" value="ELT99602.1"/>
    <property type="molecule type" value="Genomic_DNA"/>
</dbReference>
<dbReference type="PRINTS" id="PR00252">
    <property type="entry name" value="NRIONCHANNEL"/>
</dbReference>
<dbReference type="STRING" id="283909.R7U142"/>
<dbReference type="Gene3D" id="2.70.170.10">
    <property type="entry name" value="Neurotransmitter-gated ion-channel ligand-binding domain"/>
    <property type="match status" value="1"/>
</dbReference>
<dbReference type="SUPFAM" id="SSF63712">
    <property type="entry name" value="Nicotinic receptor ligand binding domain-like"/>
    <property type="match status" value="1"/>
</dbReference>
<evidence type="ECO:0000256" key="14">
    <source>
        <dbReference type="RuleBase" id="RU000687"/>
    </source>
</evidence>
<keyword evidence="2" id="KW-1003">Cell membrane</keyword>
<accession>R7U142</accession>
<feature type="transmembrane region" description="Helical" evidence="14">
    <location>
        <begin position="320"/>
        <end position="339"/>
    </location>
</feature>
<dbReference type="PROSITE" id="PS00236">
    <property type="entry name" value="NEUROTR_ION_CHANNEL"/>
    <property type="match status" value="1"/>
</dbReference>
<dbReference type="EnsemblMetazoa" id="CapteT91948">
    <property type="protein sequence ID" value="CapteP91948"/>
    <property type="gene ID" value="CapteG91948"/>
</dbReference>
<evidence type="ECO:0000256" key="6">
    <source>
        <dbReference type="ARBA" id="ARBA00023065"/>
    </source>
</evidence>
<dbReference type="EMBL" id="AMQN01009966">
    <property type="status" value="NOT_ANNOTATED_CDS"/>
    <property type="molecule type" value="Genomic_DNA"/>
</dbReference>
<evidence type="ECO:0000256" key="2">
    <source>
        <dbReference type="ARBA" id="ARBA00022475"/>
    </source>
</evidence>
<dbReference type="OrthoDB" id="5975154at2759"/>
<evidence type="ECO:0000256" key="4">
    <source>
        <dbReference type="ARBA" id="ARBA00022989"/>
    </source>
</evidence>
<evidence type="ECO:0000313" key="17">
    <source>
        <dbReference type="EMBL" id="ELT99602.1"/>
    </source>
</evidence>
<name>R7U142_CAPTE</name>
<keyword evidence="14" id="KW-0732">Signal</keyword>
<keyword evidence="12 14" id="KW-0407">Ion channel</keyword>
<feature type="domain" description="Neurotransmitter-gated ion-channel ligand-binding" evidence="15">
    <location>
        <begin position="29"/>
        <end position="254"/>
    </location>
</feature>
<feature type="transmembrane region" description="Helical" evidence="14">
    <location>
        <begin position="255"/>
        <end position="278"/>
    </location>
</feature>
<dbReference type="FunFam" id="2.70.170.10:FF:000013">
    <property type="entry name" value="Acetylcholine receptor subunit alpha"/>
    <property type="match status" value="1"/>
</dbReference>
<dbReference type="InterPro" id="IPR002394">
    <property type="entry name" value="Nicotinic_acetylcholine_rcpt"/>
</dbReference>
<feature type="transmembrane region" description="Helical" evidence="14">
    <location>
        <begin position="508"/>
        <end position="532"/>
    </location>
</feature>
<comment type="subcellular location">
    <subcellularLocation>
        <location evidence="13">Synaptic cell membrane</location>
        <topology evidence="13">Multi-pass membrane protein</topology>
    </subcellularLocation>
</comment>
<feature type="signal peptide" evidence="14">
    <location>
        <begin position="1"/>
        <end position="24"/>
    </location>
</feature>
<reference evidence="19" key="1">
    <citation type="submission" date="2012-12" db="EMBL/GenBank/DDBJ databases">
        <authorList>
            <person name="Hellsten U."/>
            <person name="Grimwood J."/>
            <person name="Chapman J.A."/>
            <person name="Shapiro H."/>
            <person name="Aerts A."/>
            <person name="Otillar R.P."/>
            <person name="Terry A.Y."/>
            <person name="Boore J.L."/>
            <person name="Simakov O."/>
            <person name="Marletaz F."/>
            <person name="Cho S.-J."/>
            <person name="Edsinger-Gonzales E."/>
            <person name="Havlak P."/>
            <person name="Kuo D.-H."/>
            <person name="Larsson T."/>
            <person name="Lv J."/>
            <person name="Arendt D."/>
            <person name="Savage R."/>
            <person name="Osoegawa K."/>
            <person name="de Jong P."/>
            <person name="Lindberg D.R."/>
            <person name="Seaver E.C."/>
            <person name="Weisblat D.A."/>
            <person name="Putnam N.H."/>
            <person name="Grigoriev I.V."/>
            <person name="Rokhsar D.S."/>
        </authorList>
    </citation>
    <scope>NUCLEOTIDE SEQUENCE</scope>
    <source>
        <strain evidence="19">I ESC-2004</strain>
    </source>
</reference>
<dbReference type="OMA" id="RTERDHH"/>
<evidence type="ECO:0000256" key="1">
    <source>
        <dbReference type="ARBA" id="ARBA00022448"/>
    </source>
</evidence>
<evidence type="ECO:0000256" key="7">
    <source>
        <dbReference type="ARBA" id="ARBA00023136"/>
    </source>
</evidence>
<evidence type="ECO:0000256" key="9">
    <source>
        <dbReference type="ARBA" id="ARBA00023170"/>
    </source>
</evidence>
<evidence type="ECO:0000256" key="5">
    <source>
        <dbReference type="ARBA" id="ARBA00023018"/>
    </source>
</evidence>
<evidence type="ECO:0000313" key="19">
    <source>
        <dbReference type="Proteomes" id="UP000014760"/>
    </source>
</evidence>
<keyword evidence="9" id="KW-0675">Receptor</keyword>
<evidence type="ECO:0000313" key="18">
    <source>
        <dbReference type="EnsemblMetazoa" id="CapteP91948"/>
    </source>
</evidence>
<keyword evidence="10" id="KW-0325">Glycoprotein</keyword>
<keyword evidence="5" id="KW-0770">Synapse</keyword>
<keyword evidence="19" id="KW-1185">Reference proteome</keyword>
<dbReference type="InterPro" id="IPR006201">
    <property type="entry name" value="Neur_channel"/>
</dbReference>